<proteinExistence type="predicted"/>
<evidence type="ECO:0000313" key="2">
    <source>
        <dbReference type="EMBL" id="KAK3170777.1"/>
    </source>
</evidence>
<keyword evidence="3" id="KW-1185">Reference proteome</keyword>
<protein>
    <recommendedName>
        <fullName evidence="4">Myb-like domain-containing protein</fullName>
    </recommendedName>
</protein>
<dbReference type="EMBL" id="JASNWA010000008">
    <property type="protein sequence ID" value="KAK3170777.1"/>
    <property type="molecule type" value="Genomic_DNA"/>
</dbReference>
<accession>A0AAD9Z5Z8</accession>
<evidence type="ECO:0000313" key="3">
    <source>
        <dbReference type="Proteomes" id="UP001276659"/>
    </source>
</evidence>
<sequence length="240" mass="25694">MLAGLRGGRQGEIAYLFVPPTSSTQFFPPSDTHPLSCIANTLVSPAKLLHTTIKLIFLRSQPPSPTYFSQRQNITTSSQTTTIIMSDTNTTGAVKASKWSEAEELALLRGIIRTMLAGGAKINWKNAELPLGRTVGTCKWKYDSLMAKASGITMSSGDAITPSTPAKKRGKSAKKAAAGADEDDIGAQTTTPTKRNKRKSPIDDDDVEATSPKKNAKKAKVEQAEEDLLSEEVADDAIQG</sequence>
<gene>
    <name evidence="2" type="ORF">OEA41_002859</name>
</gene>
<feature type="region of interest" description="Disordered" evidence="1">
    <location>
        <begin position="154"/>
        <end position="240"/>
    </location>
</feature>
<reference evidence="2" key="1">
    <citation type="submission" date="2022-11" db="EMBL/GenBank/DDBJ databases">
        <title>Chromosomal genome sequence assembly and mating type (MAT) locus characterization of the leprose asexual lichenized fungus Lepraria neglecta (Nyl.) Erichsen.</title>
        <authorList>
            <person name="Allen J.L."/>
            <person name="Pfeffer B."/>
        </authorList>
    </citation>
    <scope>NUCLEOTIDE SEQUENCE</scope>
    <source>
        <strain evidence="2">Allen 5258</strain>
    </source>
</reference>
<feature type="compositionally biased region" description="Acidic residues" evidence="1">
    <location>
        <begin position="224"/>
        <end position="240"/>
    </location>
</feature>
<dbReference type="Proteomes" id="UP001276659">
    <property type="component" value="Unassembled WGS sequence"/>
</dbReference>
<organism evidence="2 3">
    <name type="scientific">Lepraria neglecta</name>
    <dbReference type="NCBI Taxonomy" id="209136"/>
    <lineage>
        <taxon>Eukaryota</taxon>
        <taxon>Fungi</taxon>
        <taxon>Dikarya</taxon>
        <taxon>Ascomycota</taxon>
        <taxon>Pezizomycotina</taxon>
        <taxon>Lecanoromycetes</taxon>
        <taxon>OSLEUM clade</taxon>
        <taxon>Lecanoromycetidae</taxon>
        <taxon>Lecanorales</taxon>
        <taxon>Lecanorineae</taxon>
        <taxon>Stereocaulaceae</taxon>
        <taxon>Lepraria</taxon>
    </lineage>
</organism>
<evidence type="ECO:0008006" key="4">
    <source>
        <dbReference type="Google" id="ProtNLM"/>
    </source>
</evidence>
<comment type="caution">
    <text evidence="2">The sequence shown here is derived from an EMBL/GenBank/DDBJ whole genome shotgun (WGS) entry which is preliminary data.</text>
</comment>
<dbReference type="AlphaFoldDB" id="A0AAD9Z5Z8"/>
<feature type="compositionally biased region" description="Polar residues" evidence="1">
    <location>
        <begin position="154"/>
        <end position="164"/>
    </location>
</feature>
<evidence type="ECO:0000256" key="1">
    <source>
        <dbReference type="SAM" id="MobiDB-lite"/>
    </source>
</evidence>
<name>A0AAD9Z5Z8_9LECA</name>